<dbReference type="Gene3D" id="1.20.1250.20">
    <property type="entry name" value="MFS general substrate transporter like domains"/>
    <property type="match status" value="1"/>
</dbReference>
<dbReference type="AlphaFoldDB" id="A0A831LNM2"/>
<dbReference type="PROSITE" id="PS50850">
    <property type="entry name" value="MFS"/>
    <property type="match status" value="1"/>
</dbReference>
<dbReference type="InterPro" id="IPR011701">
    <property type="entry name" value="MFS"/>
</dbReference>
<feature type="non-terminal residue" evidence="7">
    <location>
        <position position="373"/>
    </location>
</feature>
<dbReference type="InterPro" id="IPR043129">
    <property type="entry name" value="ATPase_NBD"/>
</dbReference>
<feature type="transmembrane region" description="Helical" evidence="5">
    <location>
        <begin position="252"/>
        <end position="275"/>
    </location>
</feature>
<dbReference type="Pfam" id="PF07690">
    <property type="entry name" value="MFS_1"/>
    <property type="match status" value="1"/>
</dbReference>
<dbReference type="EMBL" id="DSDK01000770">
    <property type="protein sequence ID" value="HDR52650.1"/>
    <property type="molecule type" value="Genomic_DNA"/>
</dbReference>
<evidence type="ECO:0000256" key="5">
    <source>
        <dbReference type="SAM" id="Phobius"/>
    </source>
</evidence>
<accession>A0A831LNM2</accession>
<dbReference type="InterPro" id="IPR036259">
    <property type="entry name" value="MFS_trans_sf"/>
</dbReference>
<evidence type="ECO:0000256" key="1">
    <source>
        <dbReference type="ARBA" id="ARBA00006479"/>
    </source>
</evidence>
<proteinExistence type="inferred from homology"/>
<evidence type="ECO:0000256" key="4">
    <source>
        <dbReference type="ARBA" id="ARBA00023136"/>
    </source>
</evidence>
<comment type="similarity">
    <text evidence="1">Belongs to the ROK (NagC/XylR) family.</text>
</comment>
<evidence type="ECO:0000259" key="6">
    <source>
        <dbReference type="PROSITE" id="PS50850"/>
    </source>
</evidence>
<dbReference type="PANTHER" id="PTHR18964">
    <property type="entry name" value="ROK (REPRESSOR, ORF, KINASE) FAMILY"/>
    <property type="match status" value="1"/>
</dbReference>
<feature type="transmembrane region" description="Helical" evidence="5">
    <location>
        <begin position="287"/>
        <end position="315"/>
    </location>
</feature>
<feature type="transmembrane region" description="Helical" evidence="5">
    <location>
        <begin position="218"/>
        <end position="240"/>
    </location>
</feature>
<organism evidence="7">
    <name type="scientific">Mariniphaga anaerophila</name>
    <dbReference type="NCBI Taxonomy" id="1484053"/>
    <lineage>
        <taxon>Bacteria</taxon>
        <taxon>Pseudomonadati</taxon>
        <taxon>Bacteroidota</taxon>
        <taxon>Bacteroidia</taxon>
        <taxon>Marinilabiliales</taxon>
        <taxon>Prolixibacteraceae</taxon>
        <taxon>Mariniphaga</taxon>
    </lineage>
</organism>
<feature type="domain" description="Major facilitator superfamily (MFS) profile" evidence="6">
    <location>
        <begin position="218"/>
        <end position="373"/>
    </location>
</feature>
<protein>
    <submittedName>
        <fullName evidence="7">ROK family protein</fullName>
    </submittedName>
</protein>
<evidence type="ECO:0000256" key="3">
    <source>
        <dbReference type="ARBA" id="ARBA00022989"/>
    </source>
</evidence>
<name>A0A831LNM2_9BACT</name>
<dbReference type="Gene3D" id="3.30.420.40">
    <property type="match status" value="1"/>
</dbReference>
<dbReference type="Proteomes" id="UP000886047">
    <property type="component" value="Unassembled WGS sequence"/>
</dbReference>
<dbReference type="InterPro" id="IPR000600">
    <property type="entry name" value="ROK"/>
</dbReference>
<dbReference type="PANTHER" id="PTHR18964:SF149">
    <property type="entry name" value="BIFUNCTIONAL UDP-N-ACETYLGLUCOSAMINE 2-EPIMERASE_N-ACETYLMANNOSAMINE KINASE"/>
    <property type="match status" value="1"/>
</dbReference>
<dbReference type="SUPFAM" id="SSF103473">
    <property type="entry name" value="MFS general substrate transporter"/>
    <property type="match status" value="1"/>
</dbReference>
<dbReference type="InterPro" id="IPR020846">
    <property type="entry name" value="MFS_dom"/>
</dbReference>
<gene>
    <name evidence="7" type="ORF">ENN90_13705</name>
</gene>
<keyword evidence="4 5" id="KW-0472">Membrane</keyword>
<sequence>MKKIALGTDIGGSHITCQLFNLDTSQPVEHTRHRVAVNSRASKNEILDEWVAAIRLATKIHKLPSLSGIGFAMPGPFDYRNGMAWFEGVQKFENLYGANIREEMQNKLELPHEFPVRFLNDAACFAVGEAWLGEAANYGRIIALTMGTGFGTTFIKNKLPVAGVNGIPKDGFLYHVPFKESIADDYFSTRWFLKAYFEKTGNKIRGVKELAEKASNEAVVTPVLLSFFVMSAADLVGIGVDNVKADFGLNNTLSQLIPLAVFAWFFLLSVPTGLLQDHLGKRNMLNIGILLTAVGLFLPFFIYSFLTVMVGFTLLGIGNTIIQVSANPLLIDVVPSSKASSFLSFSQFVKSVGSMAAPYLTTFFALRFGDWKL</sequence>
<dbReference type="Pfam" id="PF00480">
    <property type="entry name" value="ROK"/>
    <property type="match status" value="1"/>
</dbReference>
<evidence type="ECO:0000256" key="2">
    <source>
        <dbReference type="ARBA" id="ARBA00022692"/>
    </source>
</evidence>
<dbReference type="SUPFAM" id="SSF53067">
    <property type="entry name" value="Actin-like ATPase domain"/>
    <property type="match status" value="1"/>
</dbReference>
<keyword evidence="3 5" id="KW-1133">Transmembrane helix</keyword>
<reference evidence="7" key="1">
    <citation type="journal article" date="2020" name="mSystems">
        <title>Genome- and Community-Level Interaction Insights into Carbon Utilization and Element Cycling Functions of Hydrothermarchaeota in Hydrothermal Sediment.</title>
        <authorList>
            <person name="Zhou Z."/>
            <person name="Liu Y."/>
            <person name="Xu W."/>
            <person name="Pan J."/>
            <person name="Luo Z.H."/>
            <person name="Li M."/>
        </authorList>
    </citation>
    <scope>NUCLEOTIDE SEQUENCE [LARGE SCALE GENOMIC DNA]</scope>
    <source>
        <strain evidence="7">SpSt-1217</strain>
    </source>
</reference>
<dbReference type="GO" id="GO:0022857">
    <property type="term" value="F:transmembrane transporter activity"/>
    <property type="evidence" value="ECO:0007669"/>
    <property type="project" value="InterPro"/>
</dbReference>
<keyword evidence="2 5" id="KW-0812">Transmembrane</keyword>
<dbReference type="CDD" id="cd23763">
    <property type="entry name" value="ASKHA_ATPase_ROK"/>
    <property type="match status" value="1"/>
</dbReference>
<comment type="caution">
    <text evidence="7">The sequence shown here is derived from an EMBL/GenBank/DDBJ whole genome shotgun (WGS) entry which is preliminary data.</text>
</comment>
<evidence type="ECO:0000313" key="7">
    <source>
        <dbReference type="EMBL" id="HDR52650.1"/>
    </source>
</evidence>